<reference evidence="1" key="1">
    <citation type="submission" date="2016-07" db="EMBL/GenBank/DDBJ databases">
        <authorList>
            <person name="Bretaudeau A."/>
        </authorList>
    </citation>
    <scope>NUCLEOTIDE SEQUENCE</scope>
    <source>
        <strain evidence="1">Rice</strain>
        <tissue evidence="1">Whole body</tissue>
    </source>
</reference>
<gene>
    <name evidence="1" type="ORF">SFRICE_003112</name>
</gene>
<sequence length="139" mass="15235">MDRPVGSDLHPVAPCDPNQVVQTSNASFAVFKSFYCSPKEVPIVCQGNESCPVETLDIYLILNKGENHPMISPVLGEARGAAQLQAGAPVNPLERMMGFFVPRLSREDKVGNELMMQAISAAREKLRSYNNPKESTTDK</sequence>
<dbReference type="AlphaFoldDB" id="A0A2H1WZK7"/>
<accession>A0A2H1WZK7</accession>
<dbReference type="EMBL" id="ODYU01012302">
    <property type="protein sequence ID" value="SOQ58540.1"/>
    <property type="molecule type" value="Genomic_DNA"/>
</dbReference>
<organism evidence="1">
    <name type="scientific">Spodoptera frugiperda</name>
    <name type="common">Fall armyworm</name>
    <dbReference type="NCBI Taxonomy" id="7108"/>
    <lineage>
        <taxon>Eukaryota</taxon>
        <taxon>Metazoa</taxon>
        <taxon>Ecdysozoa</taxon>
        <taxon>Arthropoda</taxon>
        <taxon>Hexapoda</taxon>
        <taxon>Insecta</taxon>
        <taxon>Pterygota</taxon>
        <taxon>Neoptera</taxon>
        <taxon>Endopterygota</taxon>
        <taxon>Lepidoptera</taxon>
        <taxon>Glossata</taxon>
        <taxon>Ditrysia</taxon>
        <taxon>Noctuoidea</taxon>
        <taxon>Noctuidae</taxon>
        <taxon>Amphipyrinae</taxon>
        <taxon>Spodoptera</taxon>
    </lineage>
</organism>
<protein>
    <submittedName>
        <fullName evidence="1">SFRICE_003112</fullName>
    </submittedName>
</protein>
<name>A0A2H1WZK7_SPOFR</name>
<proteinExistence type="predicted"/>
<evidence type="ECO:0000313" key="1">
    <source>
        <dbReference type="EMBL" id="SOQ58540.1"/>
    </source>
</evidence>